<feature type="region of interest" description="Disordered" evidence="1">
    <location>
        <begin position="112"/>
        <end position="150"/>
    </location>
</feature>
<organism evidence="2 3">
    <name type="scientific">Rhizobium rhizogenes (strain K84 / ATCC BAA-868)</name>
    <name type="common">Agrobacterium radiobacter</name>
    <dbReference type="NCBI Taxonomy" id="311403"/>
    <lineage>
        <taxon>Bacteria</taxon>
        <taxon>Pseudomonadati</taxon>
        <taxon>Pseudomonadota</taxon>
        <taxon>Alphaproteobacteria</taxon>
        <taxon>Hyphomicrobiales</taxon>
        <taxon>Rhizobiaceae</taxon>
        <taxon>Rhizobium/Agrobacterium group</taxon>
        <taxon>Rhizobium</taxon>
    </lineage>
</organism>
<gene>
    <name evidence="2" type="ordered locus">Arad_14093</name>
</gene>
<keyword evidence="2" id="KW-0614">Plasmid</keyword>
<dbReference type="Proteomes" id="UP000001600">
    <property type="component" value="Plasmid pAtK84b"/>
</dbReference>
<dbReference type="InterPro" id="IPR053443">
    <property type="entry name" value="Conjugal_Transfer_TraC"/>
</dbReference>
<dbReference type="NCBIfam" id="NF043004">
    <property type="entry name" value="CjTranTraC_Agrob"/>
    <property type="match status" value="1"/>
</dbReference>
<feature type="compositionally biased region" description="Polar residues" evidence="1">
    <location>
        <begin position="38"/>
        <end position="49"/>
    </location>
</feature>
<proteinExistence type="predicted"/>
<dbReference type="NCBIfam" id="NF010422">
    <property type="entry name" value="PRK13848.1"/>
    <property type="match status" value="1"/>
</dbReference>
<protein>
    <submittedName>
        <fullName evidence="2">Dtr conjugal transfer protein</fullName>
    </submittedName>
</protein>
<dbReference type="KEGG" id="ara:Arad_14093"/>
<evidence type="ECO:0000313" key="3">
    <source>
        <dbReference type="Proteomes" id="UP000001600"/>
    </source>
</evidence>
<name>B9JPA5_RHIR8</name>
<accession>B9JPA5</accession>
<geneLocation type="plasmid" evidence="2 3">
    <name>pAtK84b</name>
</geneLocation>
<reference evidence="2 3" key="1">
    <citation type="journal article" date="2009" name="J. Bacteriol.">
        <title>Genome sequences of three Agrobacterium biovars help elucidate the evolution of multichromosome genomes in bacteria.</title>
        <authorList>
            <person name="Slater S.C."/>
            <person name="Goldman B.S."/>
            <person name="Goodner B."/>
            <person name="Setubal J.C."/>
            <person name="Farrand S.K."/>
            <person name="Nester E.W."/>
            <person name="Burr T.J."/>
            <person name="Banta L."/>
            <person name="Dickerman A.W."/>
            <person name="Paulsen I."/>
            <person name="Otten L."/>
            <person name="Suen G."/>
            <person name="Welch R."/>
            <person name="Almeida N.F."/>
            <person name="Arnold F."/>
            <person name="Burton O.T."/>
            <person name="Du Z."/>
            <person name="Ewing A."/>
            <person name="Godsy E."/>
            <person name="Heisel S."/>
            <person name="Houmiel K.L."/>
            <person name="Jhaveri J."/>
            <person name="Lu J."/>
            <person name="Miller N.M."/>
            <person name="Norton S."/>
            <person name="Chen Q."/>
            <person name="Phoolcharoen W."/>
            <person name="Ohlin V."/>
            <person name="Ondrusek D."/>
            <person name="Pride N."/>
            <person name="Stricklin S.L."/>
            <person name="Sun J."/>
            <person name="Wheeler C."/>
            <person name="Wilson L."/>
            <person name="Zhu H."/>
            <person name="Wood D.W."/>
        </authorList>
    </citation>
    <scope>NUCLEOTIDE SEQUENCE [LARGE SCALE GENOMIC DNA]</scope>
    <source>
        <strain evidence="3">K84 / ATCC BAA-868</strain>
        <plasmid evidence="2 3">pAtK84b</plasmid>
    </source>
</reference>
<dbReference type="Pfam" id="PF07820">
    <property type="entry name" value="TraC"/>
    <property type="match status" value="1"/>
</dbReference>
<dbReference type="InterPro" id="IPR012930">
    <property type="entry name" value="TraC"/>
</dbReference>
<sequence>MRPWKPLLRNGRDHPPKRAICRCADLHIPFRDIRRNSGVASATPESQGEPTGMKKPSSKIREEIARLQDQLKQAETREAERIGRIALKAGLGEIEIEEAELQAAFEDVAKRFRGGKGSATGKRQAGDSRTGSEPSAALASGADEGGSGEA</sequence>
<dbReference type="HOGENOM" id="CLU_1987914_0_0_5"/>
<evidence type="ECO:0000313" key="2">
    <source>
        <dbReference type="EMBL" id="ACM30974.1"/>
    </source>
</evidence>
<dbReference type="EMBL" id="CP000630">
    <property type="protein sequence ID" value="ACM30974.1"/>
    <property type="molecule type" value="Genomic_DNA"/>
</dbReference>
<evidence type="ECO:0000256" key="1">
    <source>
        <dbReference type="SAM" id="MobiDB-lite"/>
    </source>
</evidence>
<dbReference type="AlphaFoldDB" id="B9JPA5"/>
<feature type="region of interest" description="Disordered" evidence="1">
    <location>
        <begin position="35"/>
        <end position="59"/>
    </location>
</feature>